<feature type="domain" description="Phage shock protein PspC N-terminal" evidence="7">
    <location>
        <begin position="18"/>
        <end position="73"/>
    </location>
</feature>
<evidence type="ECO:0000256" key="5">
    <source>
        <dbReference type="ARBA" id="ARBA00023136"/>
    </source>
</evidence>
<feature type="transmembrane region" description="Helical" evidence="6">
    <location>
        <begin position="47"/>
        <end position="70"/>
    </location>
</feature>
<dbReference type="PATRIC" id="fig|83262.10.peg.3505"/>
<dbReference type="PANTHER" id="PTHR33885:SF3">
    <property type="entry name" value="PHAGE SHOCK PROTEIN C"/>
    <property type="match status" value="1"/>
</dbReference>
<dbReference type="RefSeq" id="WP_043077302.1">
    <property type="nucleotide sequence ID" value="NZ_CP011530.1"/>
</dbReference>
<proteinExistence type="predicted"/>
<evidence type="ECO:0000313" key="8">
    <source>
        <dbReference type="EMBL" id="KPG12284.1"/>
    </source>
</evidence>
<evidence type="ECO:0000313" key="13">
    <source>
        <dbReference type="Proteomes" id="UP000186919"/>
    </source>
</evidence>
<gene>
    <name evidence="8" type="ORF">AN908_12125</name>
    <name evidence="9" type="ORF">AN912_02610</name>
    <name evidence="10" type="ORF">AWB85_20040</name>
</gene>
<dbReference type="KEGG" id="miz:BAB75_06815"/>
<evidence type="ECO:0000256" key="4">
    <source>
        <dbReference type="ARBA" id="ARBA00022989"/>
    </source>
</evidence>
<evidence type="ECO:0000256" key="3">
    <source>
        <dbReference type="ARBA" id="ARBA00022692"/>
    </source>
</evidence>
<keyword evidence="3 6" id="KW-0812">Transmembrane</keyword>
<keyword evidence="5 6" id="KW-0472">Membrane</keyword>
<evidence type="ECO:0000313" key="11">
    <source>
        <dbReference type="Proteomes" id="UP000037843"/>
    </source>
</evidence>
<dbReference type="InterPro" id="IPR007168">
    <property type="entry name" value="Phageshock_PspC_N"/>
</dbReference>
<evidence type="ECO:0000313" key="10">
    <source>
        <dbReference type="EMBL" id="OAT69682.1"/>
    </source>
</evidence>
<evidence type="ECO:0000256" key="6">
    <source>
        <dbReference type="SAM" id="Phobius"/>
    </source>
</evidence>
<reference evidence="11 12" key="1">
    <citation type="submission" date="2015-09" db="EMBL/GenBank/DDBJ databases">
        <title>Genome Sequences of Mycobacterium immunogenum Isolates, Recuperated from a Chloraminated Drinking Water Distribution System Simulator Subjected to Episodes of Nitrification.</title>
        <authorList>
            <person name="Gomez-Alvarez V."/>
            <person name="Revetta R.P."/>
        </authorList>
    </citation>
    <scope>NUCLEOTIDE SEQUENCE [LARGE SCALE GENOMIC DNA]</scope>
    <source>
        <strain evidence="8 11">H008</strain>
        <strain evidence="9 12">H076</strain>
    </source>
</reference>
<dbReference type="AlphaFoldDB" id="A0A0N1CPD2"/>
<dbReference type="EMBL" id="LQYE01000004">
    <property type="protein sequence ID" value="OAT69682.1"/>
    <property type="molecule type" value="Genomic_DNA"/>
</dbReference>
<dbReference type="Proteomes" id="UP000186919">
    <property type="component" value="Unassembled WGS sequence"/>
</dbReference>
<keyword evidence="2" id="KW-1003">Cell membrane</keyword>
<keyword evidence="4 6" id="KW-1133">Transmembrane helix</keyword>
<dbReference type="EMBL" id="LJFO01000005">
    <property type="protein sequence ID" value="KPG12284.1"/>
    <property type="molecule type" value="Genomic_DNA"/>
</dbReference>
<dbReference type="PANTHER" id="PTHR33885">
    <property type="entry name" value="PHAGE SHOCK PROTEIN C"/>
    <property type="match status" value="1"/>
</dbReference>
<evidence type="ECO:0000313" key="12">
    <source>
        <dbReference type="Proteomes" id="UP000037962"/>
    </source>
</evidence>
<evidence type="ECO:0000256" key="2">
    <source>
        <dbReference type="ARBA" id="ARBA00022475"/>
    </source>
</evidence>
<dbReference type="GO" id="GO:0005886">
    <property type="term" value="C:plasma membrane"/>
    <property type="evidence" value="ECO:0007669"/>
    <property type="project" value="UniProtKB-SubCell"/>
</dbReference>
<comment type="subcellular location">
    <subcellularLocation>
        <location evidence="1">Cell membrane</location>
        <topology evidence="1">Single-pass membrane protein</topology>
    </subcellularLocation>
</comment>
<sequence>MPQGVSAYYGELMTTSALRRPSTGKMIGGVCAAFAQRFGWDVTIVRVLAVASILLPGPQVLAYLALWVLIPREQ</sequence>
<dbReference type="GeneID" id="45763604"/>
<dbReference type="Proteomes" id="UP000037843">
    <property type="component" value="Unassembled WGS sequence"/>
</dbReference>
<protein>
    <submittedName>
        <fullName evidence="8">Phage-shock protein</fullName>
    </submittedName>
</protein>
<reference evidence="10 13" key="2">
    <citation type="submission" date="2016-01" db="EMBL/GenBank/DDBJ databases">
        <title>Mycobacterium immunogenum strain CD11_6 genome sequencing and assembly.</title>
        <authorList>
            <person name="Kaur G."/>
            <person name="Nair G.R."/>
            <person name="Mayilraj S."/>
        </authorList>
    </citation>
    <scope>NUCLEOTIDE SEQUENCE [LARGE SCALE GENOMIC DNA]</scope>
    <source>
        <strain evidence="10 13">CD11-6</strain>
    </source>
</reference>
<dbReference type="STRING" id="83262.BAB75_06815"/>
<name>A0A0N1CPD2_9MYCO</name>
<evidence type="ECO:0000313" key="9">
    <source>
        <dbReference type="EMBL" id="KPG37196.1"/>
    </source>
</evidence>
<dbReference type="InterPro" id="IPR052027">
    <property type="entry name" value="PspC"/>
</dbReference>
<evidence type="ECO:0000256" key="1">
    <source>
        <dbReference type="ARBA" id="ARBA00004162"/>
    </source>
</evidence>
<comment type="caution">
    <text evidence="10">The sequence shown here is derived from an EMBL/GenBank/DDBJ whole genome shotgun (WGS) entry which is preliminary data.</text>
</comment>
<organism evidence="10 13">
    <name type="scientific">Mycobacteroides immunogenum</name>
    <dbReference type="NCBI Taxonomy" id="83262"/>
    <lineage>
        <taxon>Bacteria</taxon>
        <taxon>Bacillati</taxon>
        <taxon>Actinomycetota</taxon>
        <taxon>Actinomycetes</taxon>
        <taxon>Mycobacteriales</taxon>
        <taxon>Mycobacteriaceae</taxon>
        <taxon>Mycobacteroides</taxon>
    </lineage>
</organism>
<accession>A0A0N1CPD2</accession>
<dbReference type="EMBL" id="LJFS01000002">
    <property type="protein sequence ID" value="KPG37196.1"/>
    <property type="molecule type" value="Genomic_DNA"/>
</dbReference>
<evidence type="ECO:0000259" key="7">
    <source>
        <dbReference type="Pfam" id="PF04024"/>
    </source>
</evidence>
<keyword evidence="12" id="KW-1185">Reference proteome</keyword>
<dbReference type="Pfam" id="PF04024">
    <property type="entry name" value="PspC"/>
    <property type="match status" value="1"/>
</dbReference>
<dbReference type="Proteomes" id="UP000037962">
    <property type="component" value="Unassembled WGS sequence"/>
</dbReference>